<dbReference type="EMBL" id="MU167224">
    <property type="protein sequence ID" value="KAG0149782.1"/>
    <property type="molecule type" value="Genomic_DNA"/>
</dbReference>
<dbReference type="Proteomes" id="UP000886653">
    <property type="component" value="Unassembled WGS sequence"/>
</dbReference>
<comment type="caution">
    <text evidence="2">The sequence shown here is derived from an EMBL/GenBank/DDBJ whole genome shotgun (WGS) entry which is preliminary data.</text>
</comment>
<evidence type="ECO:0000313" key="2">
    <source>
        <dbReference type="EMBL" id="KAG0149782.1"/>
    </source>
</evidence>
<organism evidence="2 3">
    <name type="scientific">Cronartium quercuum f. sp. fusiforme G11</name>
    <dbReference type="NCBI Taxonomy" id="708437"/>
    <lineage>
        <taxon>Eukaryota</taxon>
        <taxon>Fungi</taxon>
        <taxon>Dikarya</taxon>
        <taxon>Basidiomycota</taxon>
        <taxon>Pucciniomycotina</taxon>
        <taxon>Pucciniomycetes</taxon>
        <taxon>Pucciniales</taxon>
        <taxon>Coleosporiaceae</taxon>
        <taxon>Cronartium</taxon>
    </lineage>
</organism>
<accession>A0A9P6TEW0</accession>
<feature type="compositionally biased region" description="Basic and acidic residues" evidence="1">
    <location>
        <begin position="46"/>
        <end position="56"/>
    </location>
</feature>
<dbReference type="AlphaFoldDB" id="A0A9P6TEW0"/>
<evidence type="ECO:0000256" key="1">
    <source>
        <dbReference type="SAM" id="MobiDB-lite"/>
    </source>
</evidence>
<feature type="region of interest" description="Disordered" evidence="1">
    <location>
        <begin position="22"/>
        <end position="56"/>
    </location>
</feature>
<name>A0A9P6TEW0_9BASI</name>
<reference evidence="2" key="1">
    <citation type="submission" date="2013-11" db="EMBL/GenBank/DDBJ databases">
        <title>Genome sequence of the fusiform rust pathogen reveals effectors for host alternation and coevolution with pine.</title>
        <authorList>
            <consortium name="DOE Joint Genome Institute"/>
            <person name="Smith K."/>
            <person name="Pendleton A."/>
            <person name="Kubisiak T."/>
            <person name="Anderson C."/>
            <person name="Salamov A."/>
            <person name="Aerts A."/>
            <person name="Riley R."/>
            <person name="Clum A."/>
            <person name="Lindquist E."/>
            <person name="Ence D."/>
            <person name="Campbell M."/>
            <person name="Kronenberg Z."/>
            <person name="Feau N."/>
            <person name="Dhillon B."/>
            <person name="Hamelin R."/>
            <person name="Burleigh J."/>
            <person name="Smith J."/>
            <person name="Yandell M."/>
            <person name="Nelson C."/>
            <person name="Grigoriev I."/>
            <person name="Davis J."/>
        </authorList>
    </citation>
    <scope>NUCLEOTIDE SEQUENCE</scope>
    <source>
        <strain evidence="2">G11</strain>
    </source>
</reference>
<proteinExistence type="predicted"/>
<gene>
    <name evidence="2" type="ORF">CROQUDRAFT_88621</name>
</gene>
<sequence>MSSKEVGGAGVMGLGRRRSTGIVAGLSRHGRGSGEAEGVEFAPRSVKPEREADVVG</sequence>
<protein>
    <submittedName>
        <fullName evidence="2">Uncharacterized protein</fullName>
    </submittedName>
</protein>
<evidence type="ECO:0000313" key="3">
    <source>
        <dbReference type="Proteomes" id="UP000886653"/>
    </source>
</evidence>
<keyword evidence="3" id="KW-1185">Reference proteome</keyword>